<reference evidence="1" key="2">
    <citation type="submission" date="2023-01" db="EMBL/GenBank/DDBJ databases">
        <title>Draft genome sequence of Algimonas porphyrae strain NBRC 108216.</title>
        <authorList>
            <person name="Sun Q."/>
            <person name="Mori K."/>
        </authorList>
    </citation>
    <scope>NUCLEOTIDE SEQUENCE</scope>
    <source>
        <strain evidence="1">NBRC 108216</strain>
    </source>
</reference>
<dbReference type="RefSeq" id="WP_284371891.1">
    <property type="nucleotide sequence ID" value="NZ_BSNJ01000004.1"/>
</dbReference>
<dbReference type="Proteomes" id="UP001161390">
    <property type="component" value="Unassembled WGS sequence"/>
</dbReference>
<reference evidence="1" key="1">
    <citation type="journal article" date="2014" name="Int. J. Syst. Evol. Microbiol.">
        <title>Complete genome of a new Firmicutes species belonging to the dominant human colonic microbiota ('Ruminococcus bicirculans') reveals two chromosomes and a selective capacity to utilize plant glucans.</title>
        <authorList>
            <consortium name="NISC Comparative Sequencing Program"/>
            <person name="Wegmann U."/>
            <person name="Louis P."/>
            <person name="Goesmann A."/>
            <person name="Henrissat B."/>
            <person name="Duncan S.H."/>
            <person name="Flint H.J."/>
        </authorList>
    </citation>
    <scope>NUCLEOTIDE SEQUENCE</scope>
    <source>
        <strain evidence="1">NBRC 108216</strain>
    </source>
</reference>
<sequence>MGKHVLLIGWHPSVVDYSKHPGLDAATLEAALRADEQALNDAGYKASLGFIHDDDSAADTVASMLRGTRFDVVLIGAGVRKNNDKFLVFETLVNVVHANAPQANIAFNTGPRDTADAVRRWT</sequence>
<protein>
    <submittedName>
        <fullName evidence="1">Uncharacterized protein</fullName>
    </submittedName>
</protein>
<evidence type="ECO:0000313" key="2">
    <source>
        <dbReference type="Proteomes" id="UP001161390"/>
    </source>
</evidence>
<keyword evidence="2" id="KW-1185">Reference proteome</keyword>
<proteinExistence type="predicted"/>
<name>A0ABQ5V229_9PROT</name>
<comment type="caution">
    <text evidence="1">The sequence shown here is derived from an EMBL/GenBank/DDBJ whole genome shotgun (WGS) entry which is preliminary data.</text>
</comment>
<evidence type="ECO:0000313" key="1">
    <source>
        <dbReference type="EMBL" id="GLQ20888.1"/>
    </source>
</evidence>
<gene>
    <name evidence="1" type="ORF">GCM10007854_18430</name>
</gene>
<accession>A0ABQ5V229</accession>
<organism evidence="1 2">
    <name type="scientific">Algimonas porphyrae</name>
    <dbReference type="NCBI Taxonomy" id="1128113"/>
    <lineage>
        <taxon>Bacteria</taxon>
        <taxon>Pseudomonadati</taxon>
        <taxon>Pseudomonadota</taxon>
        <taxon>Alphaproteobacteria</taxon>
        <taxon>Maricaulales</taxon>
        <taxon>Robiginitomaculaceae</taxon>
        <taxon>Algimonas</taxon>
    </lineage>
</organism>
<dbReference type="EMBL" id="BSNJ01000004">
    <property type="protein sequence ID" value="GLQ20888.1"/>
    <property type="molecule type" value="Genomic_DNA"/>
</dbReference>